<dbReference type="PROSITE" id="PS00678">
    <property type="entry name" value="WD_REPEATS_1"/>
    <property type="match status" value="1"/>
</dbReference>
<dbReference type="OrthoDB" id="1602884at2759"/>
<feature type="repeat" description="WD" evidence="3">
    <location>
        <begin position="211"/>
        <end position="239"/>
    </location>
</feature>
<keyword evidence="1 3" id="KW-0853">WD repeat</keyword>
<dbReference type="VEuPathDB" id="FungiDB:BDEG_21576"/>
<dbReference type="GO" id="GO:0036064">
    <property type="term" value="C:ciliary basal body"/>
    <property type="evidence" value="ECO:0007669"/>
    <property type="project" value="TreeGrafter"/>
</dbReference>
<evidence type="ECO:0000313" key="6">
    <source>
        <dbReference type="Proteomes" id="UP000077115"/>
    </source>
</evidence>
<evidence type="ECO:0000259" key="4">
    <source>
        <dbReference type="Pfam" id="PF23760"/>
    </source>
</evidence>
<dbReference type="InterPro" id="IPR015943">
    <property type="entry name" value="WD40/YVTN_repeat-like_dom_sf"/>
</dbReference>
<evidence type="ECO:0000256" key="3">
    <source>
        <dbReference type="PROSITE-ProRule" id="PRU00221"/>
    </source>
</evidence>
<evidence type="ECO:0000313" key="5">
    <source>
        <dbReference type="EMBL" id="OAJ37569.1"/>
    </source>
</evidence>
<evidence type="ECO:0000256" key="1">
    <source>
        <dbReference type="ARBA" id="ARBA00022574"/>
    </source>
</evidence>
<dbReference type="InterPro" id="IPR052818">
    <property type="entry name" value="NEDD1_Spindle_Assembly"/>
</dbReference>
<proteinExistence type="predicted"/>
<dbReference type="GO" id="GO:0000278">
    <property type="term" value="P:mitotic cell cycle"/>
    <property type="evidence" value="ECO:0007669"/>
    <property type="project" value="TreeGrafter"/>
</dbReference>
<dbReference type="AlphaFoldDB" id="A0A177WBW2"/>
<sequence length="769" mass="83930">MQKTKPKPPVLPTQYGLAAAVSSAIVMFNYGPPNQRNCLSKPIKYQPPLLSVTPSLDGTISDLAWSPDGKTVAAVTERGISLYDHLGSAVDFIDPPNSNELIRACSFGWKSSRYLYFGGSDRIVHVWDRKDSKLVSSTAVRSMQYHVSETLESINVTHIVCVQPLDSSVNCIALSADDGKLAVGSVSGSLLVQSLKHNTSGKLSTPFVASVNQLAFYPFKKSVMAAASDDGTVALWDVNHKTDPFQVKKGAHSAPIQGLAFAPCNKNFYCTVGLDKQLRFHDIQQSSSSSILQSYEADGPLMSVSINDDHIVAIGTSNGTVLVYDVRMKAVIHKFDTLTEQSVSRIRFQPPRWAIDVASKEPAILPKNIQSAPHDQRKDSTKPAISFEDPMAMFSPVNNNKVSKRHSQDLRKALLKTNVGAFSGSLNSVSDKSQIKELKQSSDIAHSVSSNEKPISRMQSTQMHDDESPFVVPTTDKSALSTNNRAGHLHENPKPDFKIEQLPFEDSALDSTTLDYSKTPTAAFSTRTLNSALSSAATSVVSAYPVASAENPDRPIIPPPLSVDADSILTTTPASNYSNMTNRLTLTATDPALSSYTASSTTSTVRTHAGLTSKLPLDFTEAPQQREIIPSVVDELVKNDVAINTDSIAKHMGLSTSHETKPAFTAVSKVPDGSLSIDNTSIQYRLLRSVVEECLHEHRQQTRANIQNMHLELIRQFQLQEGYISELLQCESPMASMMKELAQLRLENQQLRNLLARSPDSITLQTHLG</sequence>
<dbReference type="SMART" id="SM00320">
    <property type="entry name" value="WD40"/>
    <property type="match status" value="6"/>
</dbReference>
<dbReference type="InterPro" id="IPR019775">
    <property type="entry name" value="WD40_repeat_CS"/>
</dbReference>
<dbReference type="STRING" id="403673.A0A177WBW2"/>
<dbReference type="GO" id="GO:0007020">
    <property type="term" value="P:microtubule nucleation"/>
    <property type="evidence" value="ECO:0007669"/>
    <property type="project" value="TreeGrafter"/>
</dbReference>
<dbReference type="Gene3D" id="2.130.10.10">
    <property type="entry name" value="YVTN repeat-like/Quinoprotein amine dehydrogenase"/>
    <property type="match status" value="2"/>
</dbReference>
<organism evidence="5 6">
    <name type="scientific">Batrachochytrium dendrobatidis (strain JEL423)</name>
    <dbReference type="NCBI Taxonomy" id="403673"/>
    <lineage>
        <taxon>Eukaryota</taxon>
        <taxon>Fungi</taxon>
        <taxon>Fungi incertae sedis</taxon>
        <taxon>Chytridiomycota</taxon>
        <taxon>Chytridiomycota incertae sedis</taxon>
        <taxon>Chytridiomycetes</taxon>
        <taxon>Rhizophydiales</taxon>
        <taxon>Rhizophydiales incertae sedis</taxon>
        <taxon>Batrachochytrium</taxon>
    </lineage>
</organism>
<dbReference type="GO" id="GO:0043015">
    <property type="term" value="F:gamma-tubulin binding"/>
    <property type="evidence" value="ECO:0007669"/>
    <property type="project" value="TreeGrafter"/>
</dbReference>
<dbReference type="SUPFAM" id="SSF50978">
    <property type="entry name" value="WD40 repeat-like"/>
    <property type="match status" value="1"/>
</dbReference>
<dbReference type="InterPro" id="IPR056151">
    <property type="entry name" value="Beta-prop_DCAF12"/>
</dbReference>
<protein>
    <recommendedName>
        <fullName evidence="4">DDB1- and CUL4-associated factor 12 beta-propeller domain-containing protein</fullName>
    </recommendedName>
</protein>
<dbReference type="PANTHER" id="PTHR44414:SF1">
    <property type="entry name" value="PROTEIN NEDD1"/>
    <property type="match status" value="1"/>
</dbReference>
<dbReference type="InterPro" id="IPR001680">
    <property type="entry name" value="WD40_rpt"/>
</dbReference>
<keyword evidence="2" id="KW-0677">Repeat</keyword>
<feature type="domain" description="DDB1- and CUL4-associated factor 12 beta-propeller" evidence="4">
    <location>
        <begin position="209"/>
        <end position="333"/>
    </location>
</feature>
<dbReference type="Proteomes" id="UP000077115">
    <property type="component" value="Unassembled WGS sequence"/>
</dbReference>
<dbReference type="EMBL" id="DS022300">
    <property type="protein sequence ID" value="OAJ37569.1"/>
    <property type="molecule type" value="Genomic_DNA"/>
</dbReference>
<dbReference type="PROSITE" id="PS50082">
    <property type="entry name" value="WD_REPEATS_2"/>
    <property type="match status" value="1"/>
</dbReference>
<dbReference type="GO" id="GO:0000922">
    <property type="term" value="C:spindle pole"/>
    <property type="evidence" value="ECO:0007669"/>
    <property type="project" value="TreeGrafter"/>
</dbReference>
<dbReference type="GO" id="GO:0005737">
    <property type="term" value="C:cytoplasm"/>
    <property type="evidence" value="ECO:0007669"/>
    <property type="project" value="TreeGrafter"/>
</dbReference>
<gene>
    <name evidence="5" type="ORF">BDEG_21576</name>
</gene>
<dbReference type="eggNOG" id="KOG4378">
    <property type="taxonomic scope" value="Eukaryota"/>
</dbReference>
<evidence type="ECO:0000256" key="2">
    <source>
        <dbReference type="ARBA" id="ARBA00022737"/>
    </source>
</evidence>
<dbReference type="Pfam" id="PF23760">
    <property type="entry name" value="Beta-prop_DCAF12"/>
    <property type="match status" value="1"/>
</dbReference>
<dbReference type="PANTHER" id="PTHR44414">
    <property type="entry name" value="PROTEIN NEDD1"/>
    <property type="match status" value="1"/>
</dbReference>
<accession>A0A177WBW2</accession>
<reference evidence="5 6" key="2">
    <citation type="submission" date="2016-05" db="EMBL/GenBank/DDBJ databases">
        <title>Lineage-specific infection strategies underlie the spectrum of fungal disease in amphibians.</title>
        <authorList>
            <person name="Cuomo C.A."/>
            <person name="Farrer R.A."/>
            <person name="James T."/>
            <person name="Longcore J."/>
            <person name="Birren B."/>
        </authorList>
    </citation>
    <scope>NUCLEOTIDE SEQUENCE [LARGE SCALE GENOMIC DNA]</scope>
    <source>
        <strain evidence="5 6">JEL423</strain>
    </source>
</reference>
<dbReference type="InterPro" id="IPR036322">
    <property type="entry name" value="WD40_repeat_dom_sf"/>
</dbReference>
<dbReference type="GO" id="GO:0005814">
    <property type="term" value="C:centriole"/>
    <property type="evidence" value="ECO:0007669"/>
    <property type="project" value="TreeGrafter"/>
</dbReference>
<name>A0A177WBW2_BATDL</name>
<reference evidence="5 6" key="1">
    <citation type="submission" date="2006-10" db="EMBL/GenBank/DDBJ databases">
        <title>The Genome Sequence of Batrachochytrium dendrobatidis JEL423.</title>
        <authorList>
            <consortium name="The Broad Institute Genome Sequencing Platform"/>
            <person name="Birren B."/>
            <person name="Lander E."/>
            <person name="Galagan J."/>
            <person name="Cuomo C."/>
            <person name="Devon K."/>
            <person name="Jaffe D."/>
            <person name="Butler J."/>
            <person name="Alvarez P."/>
            <person name="Gnerre S."/>
            <person name="Grabherr M."/>
            <person name="Kleber M."/>
            <person name="Mauceli E."/>
            <person name="Brockman W."/>
            <person name="Young S."/>
            <person name="LaButti K."/>
            <person name="Sykes S."/>
            <person name="DeCaprio D."/>
            <person name="Crawford M."/>
            <person name="Koehrsen M."/>
            <person name="Engels R."/>
            <person name="Montgomery P."/>
            <person name="Pearson M."/>
            <person name="Howarth C."/>
            <person name="Larson L."/>
            <person name="White J."/>
            <person name="O'Leary S."/>
            <person name="Kodira C."/>
            <person name="Zeng Q."/>
            <person name="Yandava C."/>
            <person name="Alvarado L."/>
            <person name="Longcore J."/>
            <person name="James T."/>
        </authorList>
    </citation>
    <scope>NUCLEOTIDE SEQUENCE [LARGE SCALE GENOMIC DNA]</scope>
    <source>
        <strain evidence="5 6">JEL423</strain>
    </source>
</reference>